<evidence type="ECO:0000256" key="1">
    <source>
        <dbReference type="ARBA" id="ARBA00004167"/>
    </source>
</evidence>
<evidence type="ECO:0000256" key="7">
    <source>
        <dbReference type="SAM" id="MobiDB-lite"/>
    </source>
</evidence>
<keyword evidence="12" id="KW-1185">Reference proteome</keyword>
<keyword evidence="6" id="KW-0325">Glycoprotein</keyword>
<comment type="subcellular location">
    <subcellularLocation>
        <location evidence="1">Membrane</location>
        <topology evidence="1">Single-pass membrane protein</topology>
    </subcellularLocation>
</comment>
<proteinExistence type="predicted"/>
<dbReference type="InterPro" id="IPR002889">
    <property type="entry name" value="WSC_carb-bd"/>
</dbReference>
<protein>
    <recommendedName>
        <fullName evidence="10">WSC domain-containing protein</fullName>
    </recommendedName>
</protein>
<dbReference type="PROSITE" id="PS51212">
    <property type="entry name" value="WSC"/>
    <property type="match status" value="1"/>
</dbReference>
<reference evidence="11" key="1">
    <citation type="submission" date="2018-03" db="EMBL/GenBank/DDBJ databases">
        <authorList>
            <person name="Guldener U."/>
        </authorList>
    </citation>
    <scope>NUCLEOTIDE SEQUENCE</scope>
</reference>
<evidence type="ECO:0000313" key="12">
    <source>
        <dbReference type="Proteomes" id="UP001187682"/>
    </source>
</evidence>
<feature type="region of interest" description="Disordered" evidence="7">
    <location>
        <begin position="233"/>
        <end position="305"/>
    </location>
</feature>
<dbReference type="SMART" id="SM00321">
    <property type="entry name" value="WSC"/>
    <property type="match status" value="1"/>
</dbReference>
<evidence type="ECO:0000256" key="5">
    <source>
        <dbReference type="ARBA" id="ARBA00023136"/>
    </source>
</evidence>
<evidence type="ECO:0000256" key="2">
    <source>
        <dbReference type="ARBA" id="ARBA00022692"/>
    </source>
</evidence>
<dbReference type="GO" id="GO:0005886">
    <property type="term" value="C:plasma membrane"/>
    <property type="evidence" value="ECO:0007669"/>
    <property type="project" value="TreeGrafter"/>
</dbReference>
<feature type="compositionally biased region" description="Pro residues" evidence="7">
    <location>
        <begin position="273"/>
        <end position="283"/>
    </location>
</feature>
<dbReference type="InterPro" id="IPR051836">
    <property type="entry name" value="Kremen_rcpt"/>
</dbReference>
<accession>A0AAE8MWV1</accession>
<feature type="chain" id="PRO_5042253036" description="WSC domain-containing protein" evidence="9">
    <location>
        <begin position="22"/>
        <end position="386"/>
    </location>
</feature>
<evidence type="ECO:0000256" key="6">
    <source>
        <dbReference type="ARBA" id="ARBA00023180"/>
    </source>
</evidence>
<feature type="domain" description="WSC" evidence="10">
    <location>
        <begin position="53"/>
        <end position="146"/>
    </location>
</feature>
<evidence type="ECO:0000256" key="3">
    <source>
        <dbReference type="ARBA" id="ARBA00022729"/>
    </source>
</evidence>
<dbReference type="Proteomes" id="UP001187682">
    <property type="component" value="Unassembled WGS sequence"/>
</dbReference>
<keyword evidence="5 8" id="KW-0472">Membrane</keyword>
<dbReference type="AlphaFoldDB" id="A0AAE8MWV1"/>
<keyword evidence="2 8" id="KW-0812">Transmembrane</keyword>
<evidence type="ECO:0000313" key="11">
    <source>
        <dbReference type="EMBL" id="SPO00758.1"/>
    </source>
</evidence>
<comment type="caution">
    <text evidence="11">The sequence shown here is derived from an EMBL/GenBank/DDBJ whole genome shotgun (WGS) entry which is preliminary data.</text>
</comment>
<feature type="transmembrane region" description="Helical" evidence="8">
    <location>
        <begin position="195"/>
        <end position="223"/>
    </location>
</feature>
<dbReference type="Pfam" id="PF01822">
    <property type="entry name" value="WSC"/>
    <property type="match status" value="1"/>
</dbReference>
<dbReference type="PANTHER" id="PTHR24269">
    <property type="entry name" value="KREMEN PROTEIN"/>
    <property type="match status" value="1"/>
</dbReference>
<feature type="compositionally biased region" description="Gly residues" evidence="7">
    <location>
        <begin position="170"/>
        <end position="184"/>
    </location>
</feature>
<keyword evidence="4 8" id="KW-1133">Transmembrane helix</keyword>
<feature type="compositionally biased region" description="Low complexity" evidence="7">
    <location>
        <begin position="159"/>
        <end position="169"/>
    </location>
</feature>
<evidence type="ECO:0000256" key="4">
    <source>
        <dbReference type="ARBA" id="ARBA00022989"/>
    </source>
</evidence>
<evidence type="ECO:0000256" key="8">
    <source>
        <dbReference type="SAM" id="Phobius"/>
    </source>
</evidence>
<feature type="compositionally biased region" description="Pro residues" evidence="7">
    <location>
        <begin position="233"/>
        <end position="245"/>
    </location>
</feature>
<keyword evidence="3 9" id="KW-0732">Signal</keyword>
<feature type="signal peptide" evidence="9">
    <location>
        <begin position="1"/>
        <end position="21"/>
    </location>
</feature>
<organism evidence="11 12">
    <name type="scientific">Cephalotrichum gorgonifer</name>
    <dbReference type="NCBI Taxonomy" id="2041049"/>
    <lineage>
        <taxon>Eukaryota</taxon>
        <taxon>Fungi</taxon>
        <taxon>Dikarya</taxon>
        <taxon>Ascomycota</taxon>
        <taxon>Pezizomycotina</taxon>
        <taxon>Sordariomycetes</taxon>
        <taxon>Hypocreomycetidae</taxon>
        <taxon>Microascales</taxon>
        <taxon>Microascaceae</taxon>
        <taxon>Cephalotrichum</taxon>
    </lineage>
</organism>
<gene>
    <name evidence="11" type="ORF">DNG_03506</name>
</gene>
<feature type="region of interest" description="Disordered" evidence="7">
    <location>
        <begin position="156"/>
        <end position="192"/>
    </location>
</feature>
<evidence type="ECO:0000256" key="9">
    <source>
        <dbReference type="SAM" id="SignalP"/>
    </source>
</evidence>
<evidence type="ECO:0000259" key="10">
    <source>
        <dbReference type="PROSITE" id="PS51212"/>
    </source>
</evidence>
<dbReference type="EMBL" id="ONZQ02000004">
    <property type="protein sequence ID" value="SPO00758.1"/>
    <property type="molecule type" value="Genomic_DNA"/>
</dbReference>
<name>A0AAE8MWV1_9PEZI</name>
<sequence length="386" mass="38861">MASRGSRLCALLLFTSSLAAANPLAATPAAQKLFPRQAATSTSVVPTIASVAGYKHLGCYEDGSNHILTVTSSFDTGMTPRLCRNMCAVAECEVFGVESAYNCWCGRSLEPFAASAGDQGECDVACRGAKADLCGGSARMNVYSATVDLSQISTATIPTGTGDSDNSDGNGAGSEGSKDGGSGSGSNSSSDTGGVAVGAVVGIAIGCSVLVALISGAIGAVFYRRLRNRIAPPPPADLPPSPAPSAPATMVAQKPVSRPPTSGEKARDSEPAPTTPSPPPPAMEPHRGFEPPQSFEPPSAVPVSSPAAAAQYAPWSQPDQAVAENAVALGSAGGPTVYGSGTPVVQRAAEPRAGAVEAHGVHILEAPSYVPYEMAANEHVGGGERR</sequence>
<dbReference type="PANTHER" id="PTHR24269:SF16">
    <property type="entry name" value="PROTEIN SLG1"/>
    <property type="match status" value="1"/>
</dbReference>